<feature type="coiled-coil region" evidence="1">
    <location>
        <begin position="10"/>
        <end position="65"/>
    </location>
</feature>
<organism evidence="2 3">
    <name type="scientific">Haloarcula salina</name>
    <dbReference type="NCBI Taxonomy" id="1429914"/>
    <lineage>
        <taxon>Archaea</taxon>
        <taxon>Methanobacteriati</taxon>
        <taxon>Methanobacteriota</taxon>
        <taxon>Stenosarchaea group</taxon>
        <taxon>Halobacteria</taxon>
        <taxon>Halobacteriales</taxon>
        <taxon>Haloarculaceae</taxon>
        <taxon>Haloarcula</taxon>
    </lineage>
</organism>
<protein>
    <submittedName>
        <fullName evidence="2">Uncharacterized protein</fullName>
    </submittedName>
</protein>
<evidence type="ECO:0000256" key="1">
    <source>
        <dbReference type="SAM" id="Coils"/>
    </source>
</evidence>
<dbReference type="AlphaFoldDB" id="A0AA41G1U3"/>
<evidence type="ECO:0000313" key="2">
    <source>
        <dbReference type="EMBL" id="MBV0901921.1"/>
    </source>
</evidence>
<keyword evidence="3" id="KW-1185">Reference proteome</keyword>
<dbReference type="InterPro" id="IPR043816">
    <property type="entry name" value="DUF5798"/>
</dbReference>
<dbReference type="Proteomes" id="UP001166304">
    <property type="component" value="Unassembled WGS sequence"/>
</dbReference>
<dbReference type="RefSeq" id="WP_162413106.1">
    <property type="nucleotide sequence ID" value="NZ_JAHQXE010000002.1"/>
</dbReference>
<reference evidence="2" key="1">
    <citation type="submission" date="2021-06" db="EMBL/GenBank/DDBJ databases">
        <title>New haloarchaea isolates fom saline soil.</title>
        <authorList>
            <person name="Duran-Viseras A."/>
            <person name="Sanchez-Porro C.S."/>
            <person name="Ventosa A."/>
        </authorList>
    </citation>
    <scope>NUCLEOTIDE SEQUENCE</scope>
    <source>
        <strain evidence="2">JCM 18369</strain>
    </source>
</reference>
<gene>
    <name evidence="2" type="ORF">KTS37_08980</name>
</gene>
<name>A0AA41G1U3_9EURY</name>
<keyword evidence="1" id="KW-0175">Coiled coil</keyword>
<comment type="caution">
    <text evidence="2">The sequence shown here is derived from an EMBL/GenBank/DDBJ whole genome shotgun (WGS) entry which is preliminary data.</text>
</comment>
<sequence>MGLGSTAKKIQKVAEIADELYTKVNELKAQLEALRDTVEATNDRVDGMDRELAEQRALIEALAEQQDIDTAAIVEDVTTETDDQSTETDA</sequence>
<proteinExistence type="predicted"/>
<dbReference type="Pfam" id="PF19111">
    <property type="entry name" value="DUF5798"/>
    <property type="match status" value="1"/>
</dbReference>
<evidence type="ECO:0000313" key="3">
    <source>
        <dbReference type="Proteomes" id="UP001166304"/>
    </source>
</evidence>
<accession>A0AA41G1U3</accession>
<dbReference type="EMBL" id="JAHQXE010000002">
    <property type="protein sequence ID" value="MBV0901921.1"/>
    <property type="molecule type" value="Genomic_DNA"/>
</dbReference>